<dbReference type="EMBL" id="PRLP01000059">
    <property type="protein sequence ID" value="PPC75942.1"/>
    <property type="molecule type" value="Genomic_DNA"/>
</dbReference>
<dbReference type="AlphaFoldDB" id="A0A2S5KMK3"/>
<dbReference type="OrthoDB" id="9800666at2"/>
<keyword evidence="1" id="KW-0732">Signal</keyword>
<dbReference type="Pfam" id="PF03640">
    <property type="entry name" value="Lipoprotein_15"/>
    <property type="match status" value="2"/>
</dbReference>
<accession>A0A2S5KMK3</accession>
<name>A0A2S5KMK3_9PROT</name>
<dbReference type="InterPro" id="IPR005297">
    <property type="entry name" value="Lipoprotein_repeat"/>
</dbReference>
<reference evidence="2 3" key="1">
    <citation type="submission" date="2018-02" db="EMBL/GenBank/DDBJ databases">
        <title>novel marine gammaproteobacteria from coastal saline agro ecosystem.</title>
        <authorList>
            <person name="Krishnan R."/>
            <person name="Ramesh Kumar N."/>
        </authorList>
    </citation>
    <scope>NUCLEOTIDE SEQUENCE [LARGE SCALE GENOMIC DNA]</scope>
    <source>
        <strain evidence="2 3">228</strain>
    </source>
</reference>
<protein>
    <recommendedName>
        <fullName evidence="4">ATP-binding protein</fullName>
    </recommendedName>
</protein>
<dbReference type="PANTHER" id="PTHR39335">
    <property type="entry name" value="BLL4220 PROTEIN"/>
    <property type="match status" value="1"/>
</dbReference>
<evidence type="ECO:0000313" key="3">
    <source>
        <dbReference type="Proteomes" id="UP000238196"/>
    </source>
</evidence>
<dbReference type="GO" id="GO:0043448">
    <property type="term" value="P:alkane catabolic process"/>
    <property type="evidence" value="ECO:0007669"/>
    <property type="project" value="TreeGrafter"/>
</dbReference>
<organism evidence="2 3">
    <name type="scientific">Proteobacteria bacterium 228</name>
    <dbReference type="NCBI Taxonomy" id="2083153"/>
    <lineage>
        <taxon>Bacteria</taxon>
        <taxon>Pseudomonadati</taxon>
        <taxon>Pseudomonadota</taxon>
    </lineage>
</organism>
<comment type="caution">
    <text evidence="2">The sequence shown here is derived from an EMBL/GenBank/DDBJ whole genome shotgun (WGS) entry which is preliminary data.</text>
</comment>
<dbReference type="PANTHER" id="PTHR39335:SF1">
    <property type="entry name" value="BLL4220 PROTEIN"/>
    <property type="match status" value="1"/>
</dbReference>
<dbReference type="Proteomes" id="UP000238196">
    <property type="component" value="Unassembled WGS sequence"/>
</dbReference>
<proteinExistence type="predicted"/>
<dbReference type="InterPro" id="IPR014558">
    <property type="entry name" value="UCP029720"/>
</dbReference>
<evidence type="ECO:0000256" key="1">
    <source>
        <dbReference type="SAM" id="SignalP"/>
    </source>
</evidence>
<feature type="chain" id="PRO_5015771712" description="ATP-binding protein" evidence="1">
    <location>
        <begin position="21"/>
        <end position="123"/>
    </location>
</feature>
<feature type="signal peptide" evidence="1">
    <location>
        <begin position="1"/>
        <end position="20"/>
    </location>
</feature>
<evidence type="ECO:0008006" key="4">
    <source>
        <dbReference type="Google" id="ProtNLM"/>
    </source>
</evidence>
<gene>
    <name evidence="2" type="ORF">C4K68_17965</name>
</gene>
<sequence length="123" mass="13046">MNKQTVIALVLTLVASSAMADPAMVGDSKLGKVLTDGQGMTLYTFDKDSAGVSQCYEQCAKAWPPLQAAEGAMAAGDYSVVKREDGGMQWAYKGQPLYTWVKDSQPGDTTGDGVKGVWHVAKP</sequence>
<evidence type="ECO:0000313" key="2">
    <source>
        <dbReference type="EMBL" id="PPC75942.1"/>
    </source>
</evidence>
<dbReference type="PIRSF" id="PIRSF029720">
    <property type="entry name" value="UCP029720"/>
    <property type="match status" value="1"/>
</dbReference>